<dbReference type="RefSeq" id="WP_006989797.1">
    <property type="nucleotide sequence ID" value="NZ_JH594606.1"/>
</dbReference>
<evidence type="ECO:0000313" key="6">
    <source>
        <dbReference type="Proteomes" id="UP000003844"/>
    </source>
</evidence>
<evidence type="ECO:0000256" key="2">
    <source>
        <dbReference type="ARBA" id="ARBA00022603"/>
    </source>
</evidence>
<dbReference type="PROSITE" id="PS51585">
    <property type="entry name" value="SAM_MT_TPMT"/>
    <property type="match status" value="1"/>
</dbReference>
<evidence type="ECO:0000256" key="3">
    <source>
        <dbReference type="ARBA" id="ARBA00022679"/>
    </source>
</evidence>
<dbReference type="AlphaFoldDB" id="H2C075"/>
<keyword evidence="2 5" id="KW-0489">Methyltransferase</keyword>
<dbReference type="eggNOG" id="COG0500">
    <property type="taxonomic scope" value="Bacteria"/>
</dbReference>
<dbReference type="PANTHER" id="PTHR32183">
    <property type="match status" value="1"/>
</dbReference>
<protein>
    <submittedName>
        <fullName evidence="5">Thiopurine S-methyltransferase</fullName>
    </submittedName>
</protein>
<dbReference type="GO" id="GO:0032259">
    <property type="term" value="P:methylation"/>
    <property type="evidence" value="ECO:0007669"/>
    <property type="project" value="UniProtKB-KW"/>
</dbReference>
<keyword evidence="4" id="KW-0949">S-adenosyl-L-methionine</keyword>
<keyword evidence="1" id="KW-0597">Phosphoprotein</keyword>
<keyword evidence="6" id="KW-1185">Reference proteome</keyword>
<organism evidence="5 6">
    <name type="scientific">Gillisia limnaea (strain DSM 15749 / LMG 21470 / R-8282)</name>
    <dbReference type="NCBI Taxonomy" id="865937"/>
    <lineage>
        <taxon>Bacteria</taxon>
        <taxon>Pseudomonadati</taxon>
        <taxon>Bacteroidota</taxon>
        <taxon>Flavobacteriia</taxon>
        <taxon>Flavobacteriales</taxon>
        <taxon>Flavobacteriaceae</taxon>
        <taxon>Gillisia</taxon>
    </lineage>
</organism>
<dbReference type="CDD" id="cd02440">
    <property type="entry name" value="AdoMet_MTases"/>
    <property type="match status" value="1"/>
</dbReference>
<dbReference type="InterPro" id="IPR029063">
    <property type="entry name" value="SAM-dependent_MTases_sf"/>
</dbReference>
<accession>H2C075</accession>
<dbReference type="Pfam" id="PF05724">
    <property type="entry name" value="TPMT"/>
    <property type="match status" value="1"/>
</dbReference>
<gene>
    <name evidence="5" type="ORF">Gilli_2879</name>
</gene>
<dbReference type="SUPFAM" id="SSF53335">
    <property type="entry name" value="S-adenosyl-L-methionine-dependent methyltransferases"/>
    <property type="match status" value="1"/>
</dbReference>
<name>H2C075_GILLR</name>
<evidence type="ECO:0000256" key="4">
    <source>
        <dbReference type="ARBA" id="ARBA00022691"/>
    </source>
</evidence>
<dbReference type="HOGENOM" id="CLU_056435_1_2_10"/>
<dbReference type="Proteomes" id="UP000003844">
    <property type="component" value="Unassembled WGS sequence"/>
</dbReference>
<dbReference type="OrthoDB" id="9778208at2"/>
<keyword evidence="3 5" id="KW-0808">Transferase</keyword>
<evidence type="ECO:0000256" key="1">
    <source>
        <dbReference type="ARBA" id="ARBA00022553"/>
    </source>
</evidence>
<dbReference type="PANTHER" id="PTHR32183:SF6">
    <property type="entry name" value="CYSTEINE SULFINATE DESULFINASE_CYSTEINE DESULFURASE AND RELATED ENZYMES"/>
    <property type="match status" value="1"/>
</dbReference>
<dbReference type="Gene3D" id="3.40.50.150">
    <property type="entry name" value="Vaccinia Virus protein VP39"/>
    <property type="match status" value="1"/>
</dbReference>
<sequence length="193" mass="22666">MNLNETYWASRYREDETGWDLNRISPPLKEFIDQLEDKTIKILIPGAGNAYEAEYLFSKGFEQVHVLDIAREPLENLKLRVPSFPEENLHNVDFFKFHDTFDLILEQTFFCALPIEKRNLYAKKMTSLLKNNGKLVGLFFNMEFKKKGPPFGGNKEEYLTYFGTEFNIEILENCTNSIPPRQGNELFFIFKKN</sequence>
<proteinExistence type="predicted"/>
<dbReference type="STRING" id="865937.Gilli_2879"/>
<dbReference type="GO" id="GO:0008757">
    <property type="term" value="F:S-adenosylmethionine-dependent methyltransferase activity"/>
    <property type="evidence" value="ECO:0007669"/>
    <property type="project" value="InterPro"/>
</dbReference>
<dbReference type="EMBL" id="JH594606">
    <property type="protein sequence ID" value="EHQ03491.1"/>
    <property type="molecule type" value="Genomic_DNA"/>
</dbReference>
<dbReference type="InterPro" id="IPR008854">
    <property type="entry name" value="TPMT"/>
</dbReference>
<evidence type="ECO:0000313" key="5">
    <source>
        <dbReference type="EMBL" id="EHQ03491.1"/>
    </source>
</evidence>
<reference evidence="6" key="1">
    <citation type="journal article" date="2012" name="Stand. Genomic Sci.">
        <title>Genome sequence of the Antarctic rhodopsins-containing flavobacterium Gillisia limnaea type strain (R-8282(T)).</title>
        <authorList>
            <person name="Riedel T."/>
            <person name="Held B."/>
            <person name="Nolan M."/>
            <person name="Lucas S."/>
            <person name="Lapidus A."/>
            <person name="Tice H."/>
            <person name="Del Rio T.G."/>
            <person name="Cheng J.F."/>
            <person name="Han C."/>
            <person name="Tapia R."/>
            <person name="Goodwin L.A."/>
            <person name="Pitluck S."/>
            <person name="Liolios K."/>
            <person name="Mavromatis K."/>
            <person name="Pagani I."/>
            <person name="Ivanova N."/>
            <person name="Mikhailova N."/>
            <person name="Pati A."/>
            <person name="Chen A."/>
            <person name="Palaniappan K."/>
            <person name="Land M."/>
            <person name="Rohde M."/>
            <person name="Tindall B.J."/>
            <person name="Detter J.C."/>
            <person name="Goker M."/>
            <person name="Bristow J."/>
            <person name="Eisen J.A."/>
            <person name="Markowitz V."/>
            <person name="Hugenholtz P."/>
            <person name="Kyrpides N.C."/>
            <person name="Klenk H.P."/>
            <person name="Woyke T."/>
        </authorList>
    </citation>
    <scope>NUCLEOTIDE SEQUENCE [LARGE SCALE GENOMIC DNA]</scope>
    <source>
        <strain evidence="6">DSM 15749 / LMG 21470 / R-8282</strain>
    </source>
</reference>